<organism evidence="4 5">
    <name type="scientific">Amazonocrinis nigriterrae CENA67</name>
    <dbReference type="NCBI Taxonomy" id="2794033"/>
    <lineage>
        <taxon>Bacteria</taxon>
        <taxon>Bacillati</taxon>
        <taxon>Cyanobacteriota</taxon>
        <taxon>Cyanophyceae</taxon>
        <taxon>Nostocales</taxon>
        <taxon>Nostocaceae</taxon>
        <taxon>Amazonocrinis</taxon>
        <taxon>Amazonocrinis nigriterrae</taxon>
    </lineage>
</organism>
<evidence type="ECO:0000313" key="4">
    <source>
        <dbReference type="EMBL" id="MBH8563861.1"/>
    </source>
</evidence>
<dbReference type="Gene3D" id="3.40.50.2300">
    <property type="match status" value="1"/>
</dbReference>
<evidence type="ECO:0000256" key="2">
    <source>
        <dbReference type="PROSITE-ProRule" id="PRU00169"/>
    </source>
</evidence>
<dbReference type="InterPro" id="IPR050595">
    <property type="entry name" value="Bact_response_regulator"/>
</dbReference>
<dbReference type="AlphaFoldDB" id="A0A8J7HQ37"/>
<dbReference type="InterPro" id="IPR001789">
    <property type="entry name" value="Sig_transdc_resp-reg_receiver"/>
</dbReference>
<dbReference type="EMBL" id="JAECZC010000030">
    <property type="protein sequence ID" value="MBH8563861.1"/>
    <property type="molecule type" value="Genomic_DNA"/>
</dbReference>
<dbReference type="PROSITE" id="PS50110">
    <property type="entry name" value="RESPONSE_REGULATORY"/>
    <property type="match status" value="1"/>
</dbReference>
<proteinExistence type="predicted"/>
<feature type="modified residue" description="4-aspartylphosphate" evidence="2">
    <location>
        <position position="40"/>
    </location>
</feature>
<dbReference type="PANTHER" id="PTHR44591">
    <property type="entry name" value="STRESS RESPONSE REGULATOR PROTEIN 1"/>
    <property type="match status" value="1"/>
</dbReference>
<accession>A0A8J7HQ37</accession>
<dbReference type="PANTHER" id="PTHR44591:SF3">
    <property type="entry name" value="RESPONSE REGULATORY DOMAIN-CONTAINING PROTEIN"/>
    <property type="match status" value="1"/>
</dbReference>
<evidence type="ECO:0000256" key="1">
    <source>
        <dbReference type="ARBA" id="ARBA00022553"/>
    </source>
</evidence>
<dbReference type="SUPFAM" id="SSF52172">
    <property type="entry name" value="CheY-like"/>
    <property type="match status" value="1"/>
</dbReference>
<evidence type="ECO:0000313" key="5">
    <source>
        <dbReference type="Proteomes" id="UP000632766"/>
    </source>
</evidence>
<dbReference type="GO" id="GO:0000160">
    <property type="term" value="P:phosphorelay signal transduction system"/>
    <property type="evidence" value="ECO:0007669"/>
    <property type="project" value="InterPro"/>
</dbReference>
<dbReference type="InterPro" id="IPR011006">
    <property type="entry name" value="CheY-like_superfamily"/>
</dbReference>
<name>A0A8J7HQ37_9NOST</name>
<sequence>MLILINYIFEIYGSKVITISSASEALEIIKECKIDILITDIAMPEEDGFSLIRKIRTLMHPQKRAIPAIAFTGSIGNQVHEKTLGAKFQAYIKKPSDPNQLMTEVAKLLRSSSEGSSLLFSDYSYLEEEKVA</sequence>
<gene>
    <name evidence="4" type="ORF">I8748_16970</name>
</gene>
<keyword evidence="5" id="KW-1185">Reference proteome</keyword>
<protein>
    <submittedName>
        <fullName evidence="4">Response regulator</fullName>
    </submittedName>
</protein>
<keyword evidence="1 2" id="KW-0597">Phosphoprotein</keyword>
<dbReference type="SMART" id="SM00448">
    <property type="entry name" value="REC"/>
    <property type="match status" value="1"/>
</dbReference>
<reference evidence="4 5" key="1">
    <citation type="journal article" date="2021" name="Int. J. Syst. Evol. Microbiol.">
        <title>Amazonocrinis nigriterrae gen. nov., sp. nov., Atlanticothrix silvestris gen. nov., sp. nov. and Dendronalium phyllosphericum gen. nov., sp. nov., nostocacean cyanobacteria from Brazilian environments.</title>
        <authorList>
            <person name="Alvarenga D.O."/>
            <person name="Andreote A.P.D."/>
            <person name="Branco L.H.Z."/>
            <person name="Delbaje E."/>
            <person name="Cruz R.B."/>
            <person name="Varani A.M."/>
            <person name="Fiore M.F."/>
        </authorList>
    </citation>
    <scope>NUCLEOTIDE SEQUENCE [LARGE SCALE GENOMIC DNA]</scope>
    <source>
        <strain evidence="4 5">CENA67</strain>
    </source>
</reference>
<dbReference type="Pfam" id="PF00072">
    <property type="entry name" value="Response_reg"/>
    <property type="match status" value="1"/>
</dbReference>
<dbReference type="Proteomes" id="UP000632766">
    <property type="component" value="Unassembled WGS sequence"/>
</dbReference>
<feature type="domain" description="Response regulatory" evidence="3">
    <location>
        <begin position="1"/>
        <end position="109"/>
    </location>
</feature>
<evidence type="ECO:0000259" key="3">
    <source>
        <dbReference type="PROSITE" id="PS50110"/>
    </source>
</evidence>
<comment type="caution">
    <text evidence="4">The sequence shown here is derived from an EMBL/GenBank/DDBJ whole genome shotgun (WGS) entry which is preliminary data.</text>
</comment>